<reference evidence="1 2" key="1">
    <citation type="submission" date="2020-07" db="EMBL/GenBank/DDBJ databases">
        <title>Metarhizium humberi genome.</title>
        <authorList>
            <person name="Lysoe E."/>
        </authorList>
    </citation>
    <scope>NUCLEOTIDE SEQUENCE [LARGE SCALE GENOMIC DNA]</scope>
    <source>
        <strain evidence="1 2">ESALQ1638</strain>
    </source>
</reference>
<protein>
    <submittedName>
        <fullName evidence="1">Uncharacterized protein</fullName>
    </submittedName>
</protein>
<evidence type="ECO:0000313" key="1">
    <source>
        <dbReference type="EMBL" id="KAH0592959.1"/>
    </source>
</evidence>
<name>A0A9P8M4Y6_9HYPO</name>
<dbReference type="EMBL" id="JACEFI010000024">
    <property type="protein sequence ID" value="KAH0592959.1"/>
    <property type="molecule type" value="Genomic_DNA"/>
</dbReference>
<accession>A0A9P8M4Y6</accession>
<proteinExistence type="predicted"/>
<dbReference type="Proteomes" id="UP000764110">
    <property type="component" value="Unassembled WGS sequence"/>
</dbReference>
<organism evidence="1 2">
    <name type="scientific">Metarhizium humberi</name>
    <dbReference type="NCBI Taxonomy" id="2596975"/>
    <lineage>
        <taxon>Eukaryota</taxon>
        <taxon>Fungi</taxon>
        <taxon>Dikarya</taxon>
        <taxon>Ascomycota</taxon>
        <taxon>Pezizomycotina</taxon>
        <taxon>Sordariomycetes</taxon>
        <taxon>Hypocreomycetidae</taxon>
        <taxon>Hypocreales</taxon>
        <taxon>Clavicipitaceae</taxon>
        <taxon>Metarhizium</taxon>
    </lineage>
</organism>
<gene>
    <name evidence="1" type="ORF">MHUMG1_09205</name>
</gene>
<evidence type="ECO:0000313" key="2">
    <source>
        <dbReference type="Proteomes" id="UP000764110"/>
    </source>
</evidence>
<comment type="caution">
    <text evidence="1">The sequence shown here is derived from an EMBL/GenBank/DDBJ whole genome shotgun (WGS) entry which is preliminary data.</text>
</comment>
<dbReference type="AlphaFoldDB" id="A0A9P8M4Y6"/>
<sequence>MTTTLVIQESSADLKWLTQNDYSLQVAKSVSYPGAQPKFNVVYQSKSLSPTMTVSWTPQYGLNWTTQMPANGAQVVYSGNWQPCDLGQSYNLTSDGEWVINNNDPHKDAMSVNVGLNGYPGPVNIMVGILDPNNNTWQAIFVSPDQLSPQGFGQYQPRDDVEMWYEVGMRTETMILNQDTAIEKFDMTGQALQYFWYSTQSGKWQNSPNPFSFNSSK</sequence>
<keyword evidence="2" id="KW-1185">Reference proteome</keyword>